<keyword evidence="6" id="KW-1185">Reference proteome</keyword>
<gene>
    <name evidence="5" type="ORF">Cpa01nite_28370</name>
</gene>
<evidence type="ECO:0000256" key="3">
    <source>
        <dbReference type="ARBA" id="ARBA00023002"/>
    </source>
</evidence>
<sequence length="343" mass="37184">MPVYRAADDRYDAMPYRRTGRSGLDLPALSLGMWHNFGDVNPMETQRAVIRRAFDLGITHFDLANNYGPPYGSAEANFGRHLVQDLGPYRDELVISSKAGYDMWPGPYGDGGSRKYVLSSLDQSLQRLGLDYVDVFYSHRPDPSVPLEETMGALHTAVTSGKALYAGISNYSPSRTREAARILADLGTPLLIHQPSYSMFNRHVEQVAEGETESLLDAVGDLGVGMIVFSPLAQGLLTGRYLSGDVPADSRAATSRFLSADQISDTYLSRARALNAIAEQRGQTLAQLALTWVLRDARVTSALIGASSVAQLEDNVAALTAEPLTADEIAAIEPHAVDGTAHR</sequence>
<comment type="similarity">
    <text evidence="1">Belongs to the shaker potassium channel beta subunit family.</text>
</comment>
<dbReference type="InterPro" id="IPR005399">
    <property type="entry name" value="K_chnl_volt-dep_bsu_KCNAB-rel"/>
</dbReference>
<evidence type="ECO:0000313" key="6">
    <source>
        <dbReference type="Proteomes" id="UP000642125"/>
    </source>
</evidence>
<feature type="domain" description="NADP-dependent oxidoreductase" evidence="4">
    <location>
        <begin position="29"/>
        <end position="333"/>
    </location>
</feature>
<dbReference type="InterPro" id="IPR023210">
    <property type="entry name" value="NADP_OxRdtase_dom"/>
</dbReference>
<dbReference type="PRINTS" id="PR01577">
    <property type="entry name" value="KCNABCHANNEL"/>
</dbReference>
<dbReference type="SUPFAM" id="SSF51430">
    <property type="entry name" value="NAD(P)-linked oxidoreductase"/>
    <property type="match status" value="1"/>
</dbReference>
<protein>
    <submittedName>
        <fullName evidence="5">Glyceraldehyde 3-phosphate reductase</fullName>
    </submittedName>
</protein>
<dbReference type="GO" id="GO:0051596">
    <property type="term" value="P:methylglyoxal catabolic process"/>
    <property type="evidence" value="ECO:0007669"/>
    <property type="project" value="TreeGrafter"/>
</dbReference>
<keyword evidence="2" id="KW-0521">NADP</keyword>
<dbReference type="EMBL" id="BONO01000023">
    <property type="protein sequence ID" value="GIG37456.1"/>
    <property type="molecule type" value="Genomic_DNA"/>
</dbReference>
<dbReference type="PANTHER" id="PTHR43150">
    <property type="entry name" value="HYPERKINETIC, ISOFORM M"/>
    <property type="match status" value="1"/>
</dbReference>
<dbReference type="Proteomes" id="UP000642125">
    <property type="component" value="Unassembled WGS sequence"/>
</dbReference>
<comment type="caution">
    <text evidence="5">The sequence shown here is derived from an EMBL/GenBank/DDBJ whole genome shotgun (WGS) entry which is preliminary data.</text>
</comment>
<proteinExistence type="inferred from homology"/>
<reference evidence="5" key="1">
    <citation type="submission" date="2021-01" db="EMBL/GenBank/DDBJ databases">
        <title>Whole genome shotgun sequence of Cellulomonas pakistanensis NBRC 110800.</title>
        <authorList>
            <person name="Komaki H."/>
            <person name="Tamura T."/>
        </authorList>
    </citation>
    <scope>NUCLEOTIDE SEQUENCE</scope>
    <source>
        <strain evidence="5">NBRC 110800</strain>
    </source>
</reference>
<evidence type="ECO:0000313" key="5">
    <source>
        <dbReference type="EMBL" id="GIG37456.1"/>
    </source>
</evidence>
<dbReference type="PANTHER" id="PTHR43150:SF4">
    <property type="entry name" value="L-GLYCERALDEHYDE 3-PHOSPHATE REDUCTASE"/>
    <property type="match status" value="1"/>
</dbReference>
<evidence type="ECO:0000256" key="2">
    <source>
        <dbReference type="ARBA" id="ARBA00022857"/>
    </source>
</evidence>
<organism evidence="5 6">
    <name type="scientific">Cellulomonas pakistanensis</name>
    <dbReference type="NCBI Taxonomy" id="992287"/>
    <lineage>
        <taxon>Bacteria</taxon>
        <taxon>Bacillati</taxon>
        <taxon>Actinomycetota</taxon>
        <taxon>Actinomycetes</taxon>
        <taxon>Micrococcales</taxon>
        <taxon>Cellulomonadaceae</taxon>
        <taxon>Cellulomonas</taxon>
    </lineage>
</organism>
<dbReference type="AlphaFoldDB" id="A0A919PD30"/>
<dbReference type="GO" id="GO:0016491">
    <property type="term" value="F:oxidoreductase activity"/>
    <property type="evidence" value="ECO:0007669"/>
    <property type="project" value="UniProtKB-KW"/>
</dbReference>
<dbReference type="InterPro" id="IPR036812">
    <property type="entry name" value="NAD(P)_OxRdtase_dom_sf"/>
</dbReference>
<evidence type="ECO:0000256" key="1">
    <source>
        <dbReference type="ARBA" id="ARBA00006515"/>
    </source>
</evidence>
<evidence type="ECO:0000259" key="4">
    <source>
        <dbReference type="Pfam" id="PF00248"/>
    </source>
</evidence>
<dbReference type="NCBIfam" id="NF007388">
    <property type="entry name" value="PRK09912.1"/>
    <property type="match status" value="1"/>
</dbReference>
<keyword evidence="3" id="KW-0560">Oxidoreductase</keyword>
<dbReference type="Gene3D" id="3.20.20.100">
    <property type="entry name" value="NADP-dependent oxidoreductase domain"/>
    <property type="match status" value="1"/>
</dbReference>
<accession>A0A919PD30</accession>
<dbReference type="Pfam" id="PF00248">
    <property type="entry name" value="Aldo_ket_red"/>
    <property type="match status" value="1"/>
</dbReference>
<name>A0A919PD30_9CELL</name>